<evidence type="ECO:0000313" key="3">
    <source>
        <dbReference type="Proteomes" id="UP000604046"/>
    </source>
</evidence>
<name>A0A812URP9_9DINO</name>
<protein>
    <submittedName>
        <fullName evidence="2">Elf1 protein</fullName>
    </submittedName>
</protein>
<reference evidence="2" key="1">
    <citation type="submission" date="2021-02" db="EMBL/GenBank/DDBJ databases">
        <authorList>
            <person name="Dougan E. K."/>
            <person name="Rhodes N."/>
            <person name="Thang M."/>
            <person name="Chan C."/>
        </authorList>
    </citation>
    <scope>NUCLEOTIDE SEQUENCE</scope>
</reference>
<feature type="region of interest" description="Disordered" evidence="1">
    <location>
        <begin position="321"/>
        <end position="355"/>
    </location>
</feature>
<proteinExistence type="predicted"/>
<sequence>MEVVESPSKRRPRFQYTLLEEYPLPLPAADEEDPLDVLRTRAFRWAEDRSQAVGDFRSPQWTSEGYVLVGKCMKHADCHAGKGRFFKFHGGQAENLRTYILSVWTSGECAGEDRVLRPTVACGTGPTHQDREDVLQVADQLLARNVPCTPTNVSAKLKRLIEPKHIAAILRQRRKQFGRNTSQLQASVPEFEAWAVASSNDYEADLRFARYEIRPEVLWGLLVRPFWEKLQELLPEPLLDVVICLDLAGAWEEGGVVQDGGNVFFCRWTRSFWPLILAMWPGNEDNEAYQEVVDVFREELHRRGMVPPKQLHVDWLRGAQPRRRGRAGRGRGQGRGGRRGRGVAAAEQPCPMQQGPERAIPPHLTSPALSQSPVLATMLAFHLFWKVTLRRMRERWPDPQFANYFFQSRRRFSRNGLRASQQTAEQAWRCLKRQLAPHEVCAHMDLIQALRRTVQIWSQPLTDELAKCDKGVRTLMATRRGVHLQRPQTPDPWMLADGQTIRRPGGLQTYFPSIGTIVNKSKARGGVSIQRLDMRNKTFLAMAVGKPVAVPQGHARKLYDFLAQQTEAQLLQQWQAEGFVVEAAGEPPRMSLKALRQVSLLK</sequence>
<evidence type="ECO:0000256" key="1">
    <source>
        <dbReference type="SAM" id="MobiDB-lite"/>
    </source>
</evidence>
<dbReference type="AlphaFoldDB" id="A0A812URP9"/>
<dbReference type="EMBL" id="CAJNDS010002779">
    <property type="protein sequence ID" value="CAE7594452.1"/>
    <property type="molecule type" value="Genomic_DNA"/>
</dbReference>
<organism evidence="2 3">
    <name type="scientific">Symbiodinium natans</name>
    <dbReference type="NCBI Taxonomy" id="878477"/>
    <lineage>
        <taxon>Eukaryota</taxon>
        <taxon>Sar</taxon>
        <taxon>Alveolata</taxon>
        <taxon>Dinophyceae</taxon>
        <taxon>Suessiales</taxon>
        <taxon>Symbiodiniaceae</taxon>
        <taxon>Symbiodinium</taxon>
    </lineage>
</organism>
<comment type="caution">
    <text evidence="2">The sequence shown here is derived from an EMBL/GenBank/DDBJ whole genome shotgun (WGS) entry which is preliminary data.</text>
</comment>
<gene>
    <name evidence="2" type="primary">elf1</name>
    <name evidence="2" type="ORF">SNAT2548_LOCUS33836</name>
</gene>
<dbReference type="OrthoDB" id="426177at2759"/>
<dbReference type="Proteomes" id="UP000604046">
    <property type="component" value="Unassembled WGS sequence"/>
</dbReference>
<accession>A0A812URP9</accession>
<evidence type="ECO:0000313" key="2">
    <source>
        <dbReference type="EMBL" id="CAE7594452.1"/>
    </source>
</evidence>
<keyword evidence="3" id="KW-1185">Reference proteome</keyword>